<feature type="compositionally biased region" description="Polar residues" evidence="1">
    <location>
        <begin position="146"/>
        <end position="177"/>
    </location>
</feature>
<dbReference type="AlphaFoldDB" id="A0A6G1FEN1"/>
<sequence length="871" mass="96749">MSSKFMITYKRKRITSHVYTTDGTTLKSSGASSSVPVRILAPKYGVSADNNMLDEDNFPASTKQHDVFDSVQQVIKEESPKQSSNASGKERTELKSCESLSQKEQPEICSNRTSIGEACENKLECTDGTNNQSLVSSCVYEDRTTNQAEDSNASASVGVNSHQQPNNTTGPSQSKSRFSPLLTFRRRVKNKIGLDEPAAGSYSRDNDKHYSTIACKPPSPPLDAIPLFKQTGGSSLDLEDKVIIAGTSTGQSVISEHLLEQKSSHIPKSSVHHMVPSQPAEDVNQSSTLEDGIPVSEFTRVREISELDARVDDSNRTSADAIVVPKVIEVKGDEHGNGQTISLQSPRKKINVNLLKPTNRSEAADHLESQGSTKNIPVIVLDDDSDERGKEQEKSEVLDQLVQEKNKSRLSLGQINLNLDCAELPQKRLLSLDETSVCKLQDQDQYVHERKQMSHPVERLFFTKEKDAMHGKQHHERISTMHNSYSNFFDPAPSSSWNAGNFKEPSSMPSELKFRILDKVPEFNLDLRLDSFPDSSVSALRHDKLFRGSTSSGSHFLTERLGTYSYKRHMAPWSEEELDFLWIGVRRYGTNNWNAMLRDRRLRFSNSRNAEDLAKQWDKEQRNLLGADLLQSIRSSARGPPPPSHIPEDYVGSSSWSGCSKYPFLSAPTDLSLGDMYLRSARTERGQHHLSSLGMLNLHPTDNGPRNLSLGGFPVASSPYGRSSSKRRRASKLPKSFYDNKAVWCQDPSERVAQFLPINQEPINNLPGWLTKDVEMAGVSRLDAELWPSMQAPGHSAVDRLNDMKPHVLPDGLLKRAPKRKAEWRSFSKKLFQTGDGTLDLNQRAAAITGPLVAIGTSDTGASSEETVSDS</sequence>
<dbReference type="SUPFAM" id="SSF46689">
    <property type="entry name" value="Homeodomain-like"/>
    <property type="match status" value="1"/>
</dbReference>
<feature type="region of interest" description="Disordered" evidence="1">
    <location>
        <begin position="146"/>
        <end position="181"/>
    </location>
</feature>
<dbReference type="InterPro" id="IPR001005">
    <property type="entry name" value="SANT/Myb"/>
</dbReference>
<organism evidence="3 4">
    <name type="scientific">Oryza meyeriana var. granulata</name>
    <dbReference type="NCBI Taxonomy" id="110450"/>
    <lineage>
        <taxon>Eukaryota</taxon>
        <taxon>Viridiplantae</taxon>
        <taxon>Streptophyta</taxon>
        <taxon>Embryophyta</taxon>
        <taxon>Tracheophyta</taxon>
        <taxon>Spermatophyta</taxon>
        <taxon>Magnoliopsida</taxon>
        <taxon>Liliopsida</taxon>
        <taxon>Poales</taxon>
        <taxon>Poaceae</taxon>
        <taxon>BOP clade</taxon>
        <taxon>Oryzoideae</taxon>
        <taxon>Oryzeae</taxon>
        <taxon>Oryzinae</taxon>
        <taxon>Oryza</taxon>
        <taxon>Oryza meyeriana</taxon>
    </lineage>
</organism>
<evidence type="ECO:0000259" key="2">
    <source>
        <dbReference type="PROSITE" id="PS50090"/>
    </source>
</evidence>
<gene>
    <name evidence="3" type="ORF">E2562_032665</name>
</gene>
<feature type="compositionally biased region" description="Polar residues" evidence="1">
    <location>
        <begin position="98"/>
        <end position="109"/>
    </location>
</feature>
<keyword evidence="4" id="KW-1185">Reference proteome</keyword>
<protein>
    <recommendedName>
        <fullName evidence="2">Myb-like domain-containing protein</fullName>
    </recommendedName>
</protein>
<dbReference type="OrthoDB" id="608866at2759"/>
<evidence type="ECO:0000256" key="1">
    <source>
        <dbReference type="SAM" id="MobiDB-lite"/>
    </source>
</evidence>
<feature type="region of interest" description="Disordered" evidence="1">
    <location>
        <begin position="76"/>
        <end position="109"/>
    </location>
</feature>
<evidence type="ECO:0000313" key="4">
    <source>
        <dbReference type="Proteomes" id="UP000479710"/>
    </source>
</evidence>
<dbReference type="EMBL" id="SPHZ02000001">
    <property type="protein sequence ID" value="KAF0935406.1"/>
    <property type="molecule type" value="Genomic_DNA"/>
</dbReference>
<accession>A0A6G1FEN1</accession>
<dbReference type="CDD" id="cd11660">
    <property type="entry name" value="SANT_TRF"/>
    <property type="match status" value="1"/>
</dbReference>
<dbReference type="InterPro" id="IPR009057">
    <property type="entry name" value="Homeodomain-like_sf"/>
</dbReference>
<evidence type="ECO:0000313" key="3">
    <source>
        <dbReference type="EMBL" id="KAF0935406.1"/>
    </source>
</evidence>
<dbReference type="Gene3D" id="1.10.10.60">
    <property type="entry name" value="Homeodomain-like"/>
    <property type="match status" value="1"/>
</dbReference>
<proteinExistence type="predicted"/>
<feature type="domain" description="Myb-like" evidence="2">
    <location>
        <begin position="565"/>
        <end position="621"/>
    </location>
</feature>
<comment type="caution">
    <text evidence="3">The sequence shown here is derived from an EMBL/GenBank/DDBJ whole genome shotgun (WGS) entry which is preliminary data.</text>
</comment>
<dbReference type="PROSITE" id="PS50090">
    <property type="entry name" value="MYB_LIKE"/>
    <property type="match status" value="1"/>
</dbReference>
<name>A0A6G1FEN1_9ORYZ</name>
<reference evidence="3 4" key="1">
    <citation type="submission" date="2019-11" db="EMBL/GenBank/DDBJ databases">
        <title>Whole genome sequence of Oryza granulata.</title>
        <authorList>
            <person name="Li W."/>
        </authorList>
    </citation>
    <scope>NUCLEOTIDE SEQUENCE [LARGE SCALE GENOMIC DNA]</scope>
    <source>
        <strain evidence="4">cv. Menghai</strain>
        <tissue evidence="3">Leaf</tissue>
    </source>
</reference>
<dbReference type="Proteomes" id="UP000479710">
    <property type="component" value="Unassembled WGS sequence"/>
</dbReference>